<keyword evidence="4" id="KW-0028">Amino-acid biosynthesis</keyword>
<dbReference type="NCBIfam" id="TIGR00564">
    <property type="entry name" value="trpE_most"/>
    <property type="match status" value="1"/>
</dbReference>
<keyword evidence="6" id="KW-0057">Aromatic amino acid biosynthesis</keyword>
<evidence type="ECO:0000256" key="5">
    <source>
        <dbReference type="ARBA" id="ARBA00022822"/>
    </source>
</evidence>
<keyword evidence="11" id="KW-1185">Reference proteome</keyword>
<dbReference type="GO" id="GO:0000162">
    <property type="term" value="P:L-tryptophan biosynthetic process"/>
    <property type="evidence" value="ECO:0007669"/>
    <property type="project" value="UniProtKB-KW"/>
</dbReference>
<dbReference type="Pfam" id="PF00425">
    <property type="entry name" value="Chorismate_bind"/>
    <property type="match status" value="1"/>
</dbReference>
<dbReference type="InterPro" id="IPR006805">
    <property type="entry name" value="Anth_synth_I_N"/>
</dbReference>
<dbReference type="InterPro" id="IPR005801">
    <property type="entry name" value="ADC_synthase"/>
</dbReference>
<dbReference type="Gene3D" id="3.60.120.10">
    <property type="entry name" value="Anthranilate synthase"/>
    <property type="match status" value="1"/>
</dbReference>
<evidence type="ECO:0000313" key="10">
    <source>
        <dbReference type="EMBL" id="WFD00996.1"/>
    </source>
</evidence>
<evidence type="ECO:0000313" key="11">
    <source>
        <dbReference type="Proteomes" id="UP001219567"/>
    </source>
</evidence>
<dbReference type="EMBL" id="CP119949">
    <property type="protein sequence ID" value="WFD00996.1"/>
    <property type="molecule type" value="Genomic_DNA"/>
</dbReference>
<dbReference type="PRINTS" id="PR00095">
    <property type="entry name" value="ANTSNTHASEI"/>
</dbReference>
<name>A0AAJ5YVF7_9BASI</name>
<evidence type="ECO:0000259" key="8">
    <source>
        <dbReference type="Pfam" id="PF00425"/>
    </source>
</evidence>
<dbReference type="AlphaFoldDB" id="A0AAJ5YVF7"/>
<evidence type="ECO:0000256" key="2">
    <source>
        <dbReference type="ARBA" id="ARBA00009562"/>
    </source>
</evidence>
<evidence type="ECO:0000256" key="7">
    <source>
        <dbReference type="ARBA" id="ARBA00023239"/>
    </source>
</evidence>
<dbReference type="Pfam" id="PF04715">
    <property type="entry name" value="Anth_synt_I_N"/>
    <property type="match status" value="1"/>
</dbReference>
<dbReference type="InterPro" id="IPR019999">
    <property type="entry name" value="Anth_synth_I-like"/>
</dbReference>
<dbReference type="PANTHER" id="PTHR11236">
    <property type="entry name" value="AMINOBENZOATE/ANTHRANILATE SYNTHASE"/>
    <property type="match status" value="1"/>
</dbReference>
<feature type="domain" description="Anthranilate synthase component I N-terminal" evidence="9">
    <location>
        <begin position="37"/>
        <end position="170"/>
    </location>
</feature>
<gene>
    <name evidence="10" type="primary">TRP2</name>
    <name evidence="10" type="ORF">MYAM1_003756</name>
</gene>
<protein>
    <recommendedName>
        <fullName evidence="3">anthranilate synthase</fullName>
        <ecNumber evidence="3">4.1.3.27</ecNumber>
    </recommendedName>
</protein>
<evidence type="ECO:0000259" key="9">
    <source>
        <dbReference type="Pfam" id="PF04715"/>
    </source>
</evidence>
<dbReference type="InterPro" id="IPR005256">
    <property type="entry name" value="Anth_synth_I_PabB"/>
</dbReference>
<evidence type="ECO:0000256" key="6">
    <source>
        <dbReference type="ARBA" id="ARBA00023141"/>
    </source>
</evidence>
<proteinExistence type="inferred from homology"/>
<keyword evidence="7 10" id="KW-0456">Lyase</keyword>
<dbReference type="Proteomes" id="UP001219567">
    <property type="component" value="Chromosome 7"/>
</dbReference>
<dbReference type="InterPro" id="IPR015890">
    <property type="entry name" value="Chorismate_C"/>
</dbReference>
<dbReference type="EC" id="4.1.3.27" evidence="3"/>
<accession>A0AAJ5YVF7</accession>
<organism evidence="10 11">
    <name type="scientific">Malassezia yamatoensis</name>
    <dbReference type="NCBI Taxonomy" id="253288"/>
    <lineage>
        <taxon>Eukaryota</taxon>
        <taxon>Fungi</taxon>
        <taxon>Dikarya</taxon>
        <taxon>Basidiomycota</taxon>
        <taxon>Ustilaginomycotina</taxon>
        <taxon>Malasseziomycetes</taxon>
        <taxon>Malasseziales</taxon>
        <taxon>Malasseziaceae</taxon>
        <taxon>Malassezia</taxon>
    </lineage>
</organism>
<feature type="domain" description="Chorismate-utilising enzyme C-terminal" evidence="8">
    <location>
        <begin position="229"/>
        <end position="483"/>
    </location>
</feature>
<comment type="similarity">
    <text evidence="2">Belongs to the anthranilate synthase component I family.</text>
</comment>
<comment type="pathway">
    <text evidence="1">Amino-acid biosynthesis; L-tryptophan biosynthesis; L-tryptophan from chorismate: step 1/5.</text>
</comment>
<evidence type="ECO:0000256" key="1">
    <source>
        <dbReference type="ARBA" id="ARBA00004873"/>
    </source>
</evidence>
<sequence>MVSVRPSCEEVYNALCGKQGEGRRGTIIPVYSKLPADLLTPVMAYLRLSNGAQLKQESFLLESVNTGERVGRYSFLGTHPFDVLQTGPELELKGDPLRHLEQKMAPYEYINLAELPMFTGGAVGYISFDCIEHFEPKTKRDLRDPFGMPESVMMLCDTAVIFDHVYQSVYCIAHVYVPPNSRPEDVDTEYKKATERVAHLAQIIFQEHTPLPKQDKILTTETPRSNVGKEGYESFVTSLRENILHGDIFQAVPSQRLTRRTALHPFNCYRQLRRINPSPYMFYIDCGSAQLVGASPETLCCVQKGKVAVHAIAGTVKRGRTPEEDAELAQQLISSEKDNAEHIMLVDLARNDISRVCDPLTTTVESLMNVEKFSHVIHLTSRVTGQLRPNRSKYDALRSIFPAGTLSGAPKIRAIELIRDLEKERRGVYGGAVGRIDFAKDELDVCIAIRTMVFKDGVAYLQAGGGIVYDSVEEEEYIETMNKLGGNLRCLEEAEGKLDETIQY</sequence>
<dbReference type="PANTHER" id="PTHR11236:SF9">
    <property type="entry name" value="ANTHRANILATE SYNTHASE COMPONENT 1"/>
    <property type="match status" value="1"/>
</dbReference>
<evidence type="ECO:0000256" key="4">
    <source>
        <dbReference type="ARBA" id="ARBA00022605"/>
    </source>
</evidence>
<reference evidence="10 11" key="1">
    <citation type="submission" date="2023-03" db="EMBL/GenBank/DDBJ databases">
        <title>Mating type loci evolution in Malassezia.</title>
        <authorList>
            <person name="Coelho M.A."/>
        </authorList>
    </citation>
    <scope>NUCLEOTIDE SEQUENCE [LARGE SCALE GENOMIC DNA]</scope>
    <source>
        <strain evidence="10 11">CBS 9725</strain>
    </source>
</reference>
<keyword evidence="5" id="KW-0822">Tryptophan biosynthesis</keyword>
<dbReference type="SUPFAM" id="SSF56322">
    <property type="entry name" value="ADC synthase"/>
    <property type="match status" value="1"/>
</dbReference>
<evidence type="ECO:0000256" key="3">
    <source>
        <dbReference type="ARBA" id="ARBA00012266"/>
    </source>
</evidence>
<dbReference type="GO" id="GO:0004049">
    <property type="term" value="F:anthranilate synthase activity"/>
    <property type="evidence" value="ECO:0007669"/>
    <property type="project" value="UniProtKB-EC"/>
</dbReference>